<dbReference type="Pfam" id="PF00501">
    <property type="entry name" value="AMP-binding"/>
    <property type="match status" value="1"/>
</dbReference>
<sequence length="332" mass="36232">MFNPKTVVTLIVPFFHILGLAGFCCQFVSQGVPIVVFRRFEVAPLLKAIKKHLITHINVVPPIALEFLRNPEATKGDWSSVQCLMNAAAPLKETQARELCKRYNCVVTQWYGMTEASPSIASQREDETNIGGTIGRPLPGVEMRIVDEDGKDAKVGEFILRGPNIMKGYVGDTRLTGNPLTSDGFLRTGDIGYADNQGYLYIVDRAKEMIKVKGQQVAPAELEAILITHPQVKDAAVCGVYNQDGTSEVPVAYITTDAKASLDQQALKENLVEYVNGQVARYKRITGGVHILSAIPRNPSGKILRRLLPANLAAAAARPAHATVNTQNLARL</sequence>
<evidence type="ECO:0008006" key="7">
    <source>
        <dbReference type="Google" id="ProtNLM"/>
    </source>
</evidence>
<dbReference type="Gene3D" id="3.40.50.12780">
    <property type="entry name" value="N-terminal domain of ligase-like"/>
    <property type="match status" value="1"/>
</dbReference>
<feature type="domain" description="AMP-binding enzyme C-terminal" evidence="4">
    <location>
        <begin position="221"/>
        <end position="302"/>
    </location>
</feature>
<evidence type="ECO:0000313" key="6">
    <source>
        <dbReference type="Proteomes" id="UP001600888"/>
    </source>
</evidence>
<evidence type="ECO:0000313" key="5">
    <source>
        <dbReference type="EMBL" id="KAL2288651.1"/>
    </source>
</evidence>
<keyword evidence="2" id="KW-0436">Ligase</keyword>
<dbReference type="EMBL" id="JBAWTH010000015">
    <property type="protein sequence ID" value="KAL2288651.1"/>
    <property type="molecule type" value="Genomic_DNA"/>
</dbReference>
<evidence type="ECO:0000256" key="1">
    <source>
        <dbReference type="ARBA" id="ARBA00006432"/>
    </source>
</evidence>
<keyword evidence="6" id="KW-1185">Reference proteome</keyword>
<dbReference type="InterPro" id="IPR025110">
    <property type="entry name" value="AMP-bd_C"/>
</dbReference>
<proteinExistence type="inferred from homology"/>
<dbReference type="Proteomes" id="UP001600888">
    <property type="component" value="Unassembled WGS sequence"/>
</dbReference>
<accession>A0ABR4F1T6</accession>
<dbReference type="InterPro" id="IPR000873">
    <property type="entry name" value="AMP-dep_synth/lig_dom"/>
</dbReference>
<comment type="similarity">
    <text evidence="1">Belongs to the ATP-dependent AMP-binding enzyme family.</text>
</comment>
<gene>
    <name evidence="5" type="ORF">FJTKL_03344</name>
</gene>
<evidence type="ECO:0000256" key="2">
    <source>
        <dbReference type="ARBA" id="ARBA00022598"/>
    </source>
</evidence>
<evidence type="ECO:0000259" key="3">
    <source>
        <dbReference type="Pfam" id="PF00501"/>
    </source>
</evidence>
<dbReference type="InterPro" id="IPR045851">
    <property type="entry name" value="AMP-bd_C_sf"/>
</dbReference>
<evidence type="ECO:0000259" key="4">
    <source>
        <dbReference type="Pfam" id="PF13193"/>
    </source>
</evidence>
<name>A0ABR4F1T6_9PEZI</name>
<dbReference type="PANTHER" id="PTHR24096:SF149">
    <property type="entry name" value="AMP-BINDING DOMAIN-CONTAINING PROTEIN-RELATED"/>
    <property type="match status" value="1"/>
</dbReference>
<feature type="domain" description="AMP-dependent synthetase/ligase" evidence="3">
    <location>
        <begin position="3"/>
        <end position="169"/>
    </location>
</feature>
<reference evidence="5 6" key="1">
    <citation type="submission" date="2024-03" db="EMBL/GenBank/DDBJ databases">
        <title>A high-quality draft genome sequence of Diaporthe vaccinii, a causative agent of upright dieback and viscid rot disease in cranberry plants.</title>
        <authorList>
            <person name="Sarrasin M."/>
            <person name="Lang B.F."/>
            <person name="Burger G."/>
        </authorList>
    </citation>
    <scope>NUCLEOTIDE SEQUENCE [LARGE SCALE GENOMIC DNA]</scope>
    <source>
        <strain evidence="5 6">IS7</strain>
    </source>
</reference>
<dbReference type="PANTHER" id="PTHR24096">
    <property type="entry name" value="LONG-CHAIN-FATTY-ACID--COA LIGASE"/>
    <property type="match status" value="1"/>
</dbReference>
<dbReference type="Pfam" id="PF13193">
    <property type="entry name" value="AMP-binding_C"/>
    <property type="match status" value="1"/>
</dbReference>
<organism evidence="5 6">
    <name type="scientific">Diaporthe vaccinii</name>
    <dbReference type="NCBI Taxonomy" id="105482"/>
    <lineage>
        <taxon>Eukaryota</taxon>
        <taxon>Fungi</taxon>
        <taxon>Dikarya</taxon>
        <taxon>Ascomycota</taxon>
        <taxon>Pezizomycotina</taxon>
        <taxon>Sordariomycetes</taxon>
        <taxon>Sordariomycetidae</taxon>
        <taxon>Diaporthales</taxon>
        <taxon>Diaporthaceae</taxon>
        <taxon>Diaporthe</taxon>
        <taxon>Diaporthe eres species complex</taxon>
    </lineage>
</organism>
<dbReference type="InterPro" id="IPR042099">
    <property type="entry name" value="ANL_N_sf"/>
</dbReference>
<dbReference type="SUPFAM" id="SSF56801">
    <property type="entry name" value="Acetyl-CoA synthetase-like"/>
    <property type="match status" value="1"/>
</dbReference>
<protein>
    <recommendedName>
        <fullName evidence="7">4-coumarate-CoA ligase</fullName>
    </recommendedName>
</protein>
<dbReference type="Gene3D" id="3.30.300.30">
    <property type="match status" value="1"/>
</dbReference>
<comment type="caution">
    <text evidence="5">The sequence shown here is derived from an EMBL/GenBank/DDBJ whole genome shotgun (WGS) entry which is preliminary data.</text>
</comment>